<dbReference type="Pfam" id="PF00255">
    <property type="entry name" value="GSHPx"/>
    <property type="match status" value="1"/>
</dbReference>
<evidence type="ECO:0000259" key="8">
    <source>
        <dbReference type="PROSITE" id="PS51352"/>
    </source>
</evidence>
<dbReference type="PROSITE" id="PS00460">
    <property type="entry name" value="GLUTATHIONE_PEROXID_1"/>
    <property type="match status" value="1"/>
</dbReference>
<dbReference type="PROSITE" id="PS51352">
    <property type="entry name" value="THIOREDOXIN_2"/>
    <property type="match status" value="1"/>
</dbReference>
<keyword evidence="4 7" id="KW-0560">Oxidoreductase</keyword>
<evidence type="ECO:0000313" key="10">
    <source>
        <dbReference type="Proteomes" id="UP000886653"/>
    </source>
</evidence>
<dbReference type="CDD" id="cd00340">
    <property type="entry name" value="GSH_Peroxidase"/>
    <property type="match status" value="1"/>
</dbReference>
<dbReference type="GO" id="GO:0140824">
    <property type="term" value="F:thioredoxin-dependent peroxiredoxin activity"/>
    <property type="evidence" value="ECO:0007669"/>
    <property type="project" value="UniProtKB-EC"/>
</dbReference>
<comment type="similarity">
    <text evidence="1 7">Belongs to the glutathione peroxidase family.</text>
</comment>
<evidence type="ECO:0000256" key="4">
    <source>
        <dbReference type="ARBA" id="ARBA00023002"/>
    </source>
</evidence>
<evidence type="ECO:0000256" key="2">
    <source>
        <dbReference type="ARBA" id="ARBA00022559"/>
    </source>
</evidence>
<dbReference type="Proteomes" id="UP000886653">
    <property type="component" value="Unassembled WGS sequence"/>
</dbReference>
<evidence type="ECO:0000256" key="7">
    <source>
        <dbReference type="RuleBase" id="RU000499"/>
    </source>
</evidence>
<keyword evidence="3" id="KW-0049">Antioxidant</keyword>
<protein>
    <recommendedName>
        <fullName evidence="7">Glutathione peroxidase</fullName>
    </recommendedName>
</protein>
<reference evidence="9" key="1">
    <citation type="submission" date="2013-11" db="EMBL/GenBank/DDBJ databases">
        <title>Genome sequence of the fusiform rust pathogen reveals effectors for host alternation and coevolution with pine.</title>
        <authorList>
            <consortium name="DOE Joint Genome Institute"/>
            <person name="Smith K."/>
            <person name="Pendleton A."/>
            <person name="Kubisiak T."/>
            <person name="Anderson C."/>
            <person name="Salamov A."/>
            <person name="Aerts A."/>
            <person name="Riley R."/>
            <person name="Clum A."/>
            <person name="Lindquist E."/>
            <person name="Ence D."/>
            <person name="Campbell M."/>
            <person name="Kronenberg Z."/>
            <person name="Feau N."/>
            <person name="Dhillon B."/>
            <person name="Hamelin R."/>
            <person name="Burleigh J."/>
            <person name="Smith J."/>
            <person name="Yandell M."/>
            <person name="Nelson C."/>
            <person name="Grigoriev I."/>
            <person name="Davis J."/>
        </authorList>
    </citation>
    <scope>NUCLEOTIDE SEQUENCE</scope>
    <source>
        <strain evidence="9">G11</strain>
    </source>
</reference>
<dbReference type="EMBL" id="MU167371">
    <property type="protein sequence ID" value="KAG0141786.1"/>
    <property type="molecule type" value="Genomic_DNA"/>
</dbReference>
<dbReference type="AlphaFoldDB" id="A0A9P6T7D0"/>
<evidence type="ECO:0000256" key="1">
    <source>
        <dbReference type="ARBA" id="ARBA00006926"/>
    </source>
</evidence>
<dbReference type="PANTHER" id="PTHR11592">
    <property type="entry name" value="GLUTATHIONE PEROXIDASE"/>
    <property type="match status" value="1"/>
</dbReference>
<evidence type="ECO:0000256" key="5">
    <source>
        <dbReference type="ARBA" id="ARBA00049091"/>
    </source>
</evidence>
<sequence length="167" mass="18726">MSSSPFYNLAVPMPNGSEYKLVDTKGKVVLIVNVASKCGFTPQYEGLEKLWQKYKDKDFIIIGFPCNQFGGQEPGTDEVVASFCKLNYGVSFPITKKCEVNGDSASEVYKFLKDEKPGLLGLTRIKWNFEKFLVDRSGHVRYRHASTTKPEALEKEIEELLGESAKA</sequence>
<dbReference type="Gene3D" id="3.40.30.10">
    <property type="entry name" value="Glutaredoxin"/>
    <property type="match status" value="1"/>
</dbReference>
<gene>
    <name evidence="9" type="ORF">CROQUDRAFT_51194</name>
</gene>
<feature type="domain" description="Thioredoxin" evidence="8">
    <location>
        <begin position="1"/>
        <end position="162"/>
    </location>
</feature>
<dbReference type="FunFam" id="3.40.30.10:FF:000010">
    <property type="entry name" value="Glutathione peroxidase"/>
    <property type="match status" value="1"/>
</dbReference>
<organism evidence="9 10">
    <name type="scientific">Cronartium quercuum f. sp. fusiforme G11</name>
    <dbReference type="NCBI Taxonomy" id="708437"/>
    <lineage>
        <taxon>Eukaryota</taxon>
        <taxon>Fungi</taxon>
        <taxon>Dikarya</taxon>
        <taxon>Basidiomycota</taxon>
        <taxon>Pucciniomycotina</taxon>
        <taxon>Pucciniomycetes</taxon>
        <taxon>Pucciniales</taxon>
        <taxon>Coleosporiaceae</taxon>
        <taxon>Cronartium</taxon>
    </lineage>
</organism>
<dbReference type="PROSITE" id="PS51355">
    <property type="entry name" value="GLUTATHIONE_PEROXID_3"/>
    <property type="match status" value="1"/>
</dbReference>
<dbReference type="PANTHER" id="PTHR11592:SF78">
    <property type="entry name" value="GLUTATHIONE PEROXIDASE"/>
    <property type="match status" value="1"/>
</dbReference>
<evidence type="ECO:0000313" key="9">
    <source>
        <dbReference type="EMBL" id="KAG0141786.1"/>
    </source>
</evidence>
<comment type="catalytic activity">
    <reaction evidence="5">
        <text>a hydroperoxide + [thioredoxin]-dithiol = an alcohol + [thioredoxin]-disulfide + H2O</text>
        <dbReference type="Rhea" id="RHEA:62620"/>
        <dbReference type="Rhea" id="RHEA-COMP:10698"/>
        <dbReference type="Rhea" id="RHEA-COMP:10700"/>
        <dbReference type="ChEBI" id="CHEBI:15377"/>
        <dbReference type="ChEBI" id="CHEBI:29950"/>
        <dbReference type="ChEBI" id="CHEBI:30879"/>
        <dbReference type="ChEBI" id="CHEBI:35924"/>
        <dbReference type="ChEBI" id="CHEBI:50058"/>
        <dbReference type="EC" id="1.11.1.24"/>
    </reaction>
</comment>
<dbReference type="InterPro" id="IPR029760">
    <property type="entry name" value="GPX_CS"/>
</dbReference>
<dbReference type="PRINTS" id="PR01011">
    <property type="entry name" value="GLUTPROXDASE"/>
</dbReference>
<evidence type="ECO:0000256" key="6">
    <source>
        <dbReference type="PIRSR" id="PIRSR000303-1"/>
    </source>
</evidence>
<dbReference type="InterPro" id="IPR029759">
    <property type="entry name" value="GPX_AS"/>
</dbReference>
<feature type="active site" evidence="6">
    <location>
        <position position="38"/>
    </location>
</feature>
<keyword evidence="10" id="KW-1185">Reference proteome</keyword>
<dbReference type="PROSITE" id="PS00763">
    <property type="entry name" value="GLUTATHIONE_PEROXID_2"/>
    <property type="match status" value="1"/>
</dbReference>
<dbReference type="SUPFAM" id="SSF52833">
    <property type="entry name" value="Thioredoxin-like"/>
    <property type="match status" value="1"/>
</dbReference>
<accession>A0A9P6T7D0</accession>
<keyword evidence="2 7" id="KW-0575">Peroxidase</keyword>
<dbReference type="InterPro" id="IPR036249">
    <property type="entry name" value="Thioredoxin-like_sf"/>
</dbReference>
<dbReference type="GO" id="GO:0034599">
    <property type="term" value="P:cellular response to oxidative stress"/>
    <property type="evidence" value="ECO:0007669"/>
    <property type="project" value="TreeGrafter"/>
</dbReference>
<dbReference type="OrthoDB" id="446890at2759"/>
<dbReference type="InterPro" id="IPR013766">
    <property type="entry name" value="Thioredoxin_domain"/>
</dbReference>
<dbReference type="PIRSF" id="PIRSF000303">
    <property type="entry name" value="Glutathion_perox"/>
    <property type="match status" value="1"/>
</dbReference>
<evidence type="ECO:0000256" key="3">
    <source>
        <dbReference type="ARBA" id="ARBA00022862"/>
    </source>
</evidence>
<name>A0A9P6T7D0_9BASI</name>
<proteinExistence type="inferred from homology"/>
<dbReference type="InterPro" id="IPR000889">
    <property type="entry name" value="Glutathione_peroxidase"/>
</dbReference>
<comment type="caution">
    <text evidence="9">The sequence shown here is derived from an EMBL/GenBank/DDBJ whole genome shotgun (WGS) entry which is preliminary data.</text>
</comment>